<feature type="domain" description="ZAD" evidence="2">
    <location>
        <begin position="38"/>
        <end position="78"/>
    </location>
</feature>
<evidence type="ECO:0000313" key="3">
    <source>
        <dbReference type="EMBL" id="CAD7586454.1"/>
    </source>
</evidence>
<dbReference type="Gene3D" id="3.40.1800.20">
    <property type="match status" value="1"/>
</dbReference>
<protein>
    <recommendedName>
        <fullName evidence="2">ZAD domain-containing protein</fullName>
    </recommendedName>
</protein>
<dbReference type="Pfam" id="PF07776">
    <property type="entry name" value="zf-AD"/>
    <property type="match status" value="1"/>
</dbReference>
<reference evidence="3" key="1">
    <citation type="submission" date="2020-11" db="EMBL/GenBank/DDBJ databases">
        <authorList>
            <person name="Tran Van P."/>
        </authorList>
    </citation>
    <scope>NUCLEOTIDE SEQUENCE</scope>
</reference>
<evidence type="ECO:0000256" key="1">
    <source>
        <dbReference type="SAM" id="MobiDB-lite"/>
    </source>
</evidence>
<sequence>MVSNQTPNQGLINKLLLSFLDSTEFRVYIACDSDSPALKLRVSKDDSLPKYVCHRCLHKLEMCFEFQLSCIKSEAVLRHRINVEQNSAKSNKPRKAKAVSIEENEDEVQIIDSAEQSPQGIVYDGIDVKLSWEPPYDAFRAWAVPPPYGHKFVATDLDMHVERCDDSFGADNDNAKVDGLEDVAKRRETLLMDDAGGEAKSINTLLREAAESITEPTNPAQLSQTEKRLDKGAFALQSLRQLEDVPTKPPVKLLAGYGLAHQDKHNQACFIWFADDKEVEYVHAVTIVNYCGHTLCSKSKLDSLINVAKQKSSTIKGYVTKDPKTKRENDDQNQSQSREDPLVKEKGRIQIQKANLERVSKGKVKQINLLAPEEQQAPQEDGRMVKIRRQTHKFQMSPSGKKFVDPLIKERERIRKQKTYRKRVSEGKVKFINQLSPEEQQAQREHWRVEKMRQRNRRYQLTSEGNMLADPLRKEKERILRQKAYRKRVNEGKVKFIHNLTPEEQQVQREHWRLEKTQRYGHTNLDPIKLRANIRNDNYEDKVVEDSGAESKKRLVDAKAKFIHQLTPEEQQVYQEHWRIQKALKAYRIRTPEEKEKMLERRREKDRKKYAQQMQDTQKRERIRQVRRERYKKKLMAGKVKRIAQMTADEKEERRNQWRTQKANQYLRKKAQRMFIDEMLVEVRNTNAESFSQIMQDPIKKECELRRRQDIYKRKLLEAQSELNGRTVDETIISGNTEHLGIYEATVEETVAMDNLEDLHNYERTVNNTITMDTMEDVELYGEEIEDSITIDEMFQKKVKGVGVFETKLDLLLPDVEGSKRSLNTGGVEDVTFIKTMAKCKRQKTCNDLSRDSLISDASEKIASSVNGPTSSTQNEEIYTDNNNTIKGTNTELEQMATVKALPVIKLISRSSSLDEQMQTNRGSNNITTKADNTVTEQAATKMGLHPKIREKQVTKQTKFVENIPTPSVLEQSSAQGTNQIVCLTMSDDKIQTDVGNTACDTEHSDDNSQLSLDPNTGLLSKQLKSLTNTNSLVTILKANIELKNANTIKECIEKQNPNNASPPKPCDQVTDRKLFTNPLTTISPHKNNQTTADDNQQSNRGSEFSSDEALSIVYESILPLKPLPDGQSRKKGAITIGNIGNKGSKEASQESFYKHASYENTVANESLSDIQSSDIIVLATNRSGAIFYAQSDDAHDGPFPNQTSRPDGDLTQVDKKSSTSQAPNNASIILDKVRNAIKMKMKATLPSREPPPTITTKSCPQQASCAHSLHTKPSPDLKCMNSSLQNVQAISISSSFLEGDHSSWRFFFVCFSFAVCFPVALHFGLPVFSQNQDRQPQPSASQDKLFTDAPDAISCHSHEIAAPGRKKRWYPKVPVEEGNKREGSQPVKAGREEICATLRVLIRCIKKVCRAHDLTYEYVKADIRSPEQYSLCHVRVDPEGSMTPSKQLAALVLVQRKT</sequence>
<dbReference type="GO" id="GO:0005634">
    <property type="term" value="C:nucleus"/>
    <property type="evidence" value="ECO:0007669"/>
    <property type="project" value="InterPro"/>
</dbReference>
<dbReference type="EMBL" id="OE839266">
    <property type="protein sequence ID" value="CAD7586454.1"/>
    <property type="molecule type" value="Genomic_DNA"/>
</dbReference>
<accession>A0A7R9PHD4</accession>
<feature type="region of interest" description="Disordered" evidence="1">
    <location>
        <begin position="596"/>
        <end position="621"/>
    </location>
</feature>
<dbReference type="GO" id="GO:0008270">
    <property type="term" value="F:zinc ion binding"/>
    <property type="evidence" value="ECO:0007669"/>
    <property type="project" value="InterPro"/>
</dbReference>
<feature type="region of interest" description="Disordered" evidence="1">
    <location>
        <begin position="1192"/>
        <end position="1226"/>
    </location>
</feature>
<gene>
    <name evidence="3" type="ORF">TGEB3V08_LOCUS808</name>
</gene>
<feature type="region of interest" description="Disordered" evidence="1">
    <location>
        <begin position="316"/>
        <end position="344"/>
    </location>
</feature>
<dbReference type="SUPFAM" id="SSF57716">
    <property type="entry name" value="Glucocorticoid receptor-like (DNA-binding domain)"/>
    <property type="match status" value="1"/>
</dbReference>
<feature type="compositionally biased region" description="Polar residues" evidence="1">
    <location>
        <begin position="1079"/>
        <end position="1105"/>
    </location>
</feature>
<feature type="compositionally biased region" description="Basic and acidic residues" evidence="1">
    <location>
        <begin position="596"/>
        <end position="609"/>
    </location>
</feature>
<evidence type="ECO:0000259" key="2">
    <source>
        <dbReference type="Pfam" id="PF07776"/>
    </source>
</evidence>
<proteinExistence type="predicted"/>
<organism evidence="3">
    <name type="scientific">Timema genevievae</name>
    <name type="common">Walking stick</name>
    <dbReference type="NCBI Taxonomy" id="629358"/>
    <lineage>
        <taxon>Eukaryota</taxon>
        <taxon>Metazoa</taxon>
        <taxon>Ecdysozoa</taxon>
        <taxon>Arthropoda</taxon>
        <taxon>Hexapoda</taxon>
        <taxon>Insecta</taxon>
        <taxon>Pterygota</taxon>
        <taxon>Neoptera</taxon>
        <taxon>Polyneoptera</taxon>
        <taxon>Phasmatodea</taxon>
        <taxon>Timematodea</taxon>
        <taxon>Timematoidea</taxon>
        <taxon>Timematidae</taxon>
        <taxon>Timema</taxon>
    </lineage>
</organism>
<feature type="region of interest" description="Disordered" evidence="1">
    <location>
        <begin position="1079"/>
        <end position="1106"/>
    </location>
</feature>
<name>A0A7R9PHD4_TIMGE</name>
<feature type="compositionally biased region" description="Basic and acidic residues" evidence="1">
    <location>
        <begin position="1207"/>
        <end position="1218"/>
    </location>
</feature>
<dbReference type="InterPro" id="IPR012934">
    <property type="entry name" value="Znf_AD"/>
</dbReference>
<feature type="compositionally biased region" description="Basic and acidic residues" evidence="1">
    <location>
        <begin position="319"/>
        <end position="330"/>
    </location>
</feature>